<dbReference type="InterPro" id="IPR011033">
    <property type="entry name" value="PRC_barrel-like_sf"/>
</dbReference>
<evidence type="ECO:0000313" key="5">
    <source>
        <dbReference type="Proteomes" id="UP000623250"/>
    </source>
</evidence>
<feature type="domain" description="PRC-barrel" evidence="3">
    <location>
        <begin position="54"/>
        <end position="126"/>
    </location>
</feature>
<feature type="region of interest" description="Disordered" evidence="1">
    <location>
        <begin position="22"/>
        <end position="46"/>
    </location>
</feature>
<feature type="chain" id="PRO_5034688119" evidence="2">
    <location>
        <begin position="17"/>
        <end position="156"/>
    </location>
</feature>
<evidence type="ECO:0000256" key="1">
    <source>
        <dbReference type="SAM" id="MobiDB-lite"/>
    </source>
</evidence>
<keyword evidence="5" id="KW-1185">Reference proteome</keyword>
<gene>
    <name evidence="4" type="ORF">JDN41_15015</name>
</gene>
<dbReference type="Proteomes" id="UP000623250">
    <property type="component" value="Unassembled WGS sequence"/>
</dbReference>
<organism evidence="4 5">
    <name type="scientific">Rhodomicrobium udaipurense</name>
    <dbReference type="NCBI Taxonomy" id="1202716"/>
    <lineage>
        <taxon>Bacteria</taxon>
        <taxon>Pseudomonadati</taxon>
        <taxon>Pseudomonadota</taxon>
        <taxon>Alphaproteobacteria</taxon>
        <taxon>Hyphomicrobiales</taxon>
        <taxon>Hyphomicrobiaceae</taxon>
        <taxon>Rhodomicrobium</taxon>
    </lineage>
</organism>
<dbReference type="Gene3D" id="2.30.30.240">
    <property type="entry name" value="PRC-barrel domain"/>
    <property type="match status" value="1"/>
</dbReference>
<evidence type="ECO:0000259" key="3">
    <source>
        <dbReference type="Pfam" id="PF05239"/>
    </source>
</evidence>
<sequence length="156" mass="16471">MRRFCLFLFIVFAANAASHSARSSGSEARSGEPPQEQMKADQSPPERTVLWRAESVMGKNVMTRAGERAGRVVDVLADGSGAVQAAVVEVGGFLGVGSRRIAIAWPDLHFASDGRDVLVVELPRERLSEAPEVKTGKPVVAIGANSAKGRGAEGTN</sequence>
<comment type="caution">
    <text evidence="4">The sequence shown here is derived from an EMBL/GenBank/DDBJ whole genome shotgun (WGS) entry which is preliminary data.</text>
</comment>
<dbReference type="EMBL" id="JAEMUK010000081">
    <property type="protein sequence ID" value="MBJ7544862.1"/>
    <property type="molecule type" value="Genomic_DNA"/>
</dbReference>
<name>A0A8I1GD49_9HYPH</name>
<dbReference type="Pfam" id="PF05239">
    <property type="entry name" value="PRC"/>
    <property type="match status" value="1"/>
</dbReference>
<evidence type="ECO:0000313" key="4">
    <source>
        <dbReference type="EMBL" id="MBJ7544862.1"/>
    </source>
</evidence>
<dbReference type="SUPFAM" id="SSF50346">
    <property type="entry name" value="PRC-barrel domain"/>
    <property type="match status" value="1"/>
</dbReference>
<protein>
    <submittedName>
        <fullName evidence="4">PRC-barrel domain-containing protein</fullName>
    </submittedName>
</protein>
<keyword evidence="2" id="KW-0732">Signal</keyword>
<dbReference type="PANTHER" id="PTHR36505">
    <property type="entry name" value="BLR1072 PROTEIN"/>
    <property type="match status" value="1"/>
</dbReference>
<feature type="signal peptide" evidence="2">
    <location>
        <begin position="1"/>
        <end position="16"/>
    </location>
</feature>
<accession>A0A8I1GD49</accession>
<reference evidence="4 5" key="1">
    <citation type="submission" date="2020-12" db="EMBL/GenBank/DDBJ databases">
        <title>Revised draft genomes of Rhodomicrobium vannielii ATCC 17100 and Rhodomicrobium udaipurense JA643.</title>
        <authorList>
            <person name="Conners E.M."/>
            <person name="Davenport E.J."/>
            <person name="Bose A."/>
        </authorList>
    </citation>
    <scope>NUCLEOTIDE SEQUENCE [LARGE SCALE GENOMIC DNA]</scope>
    <source>
        <strain evidence="4 5">JA643</strain>
    </source>
</reference>
<dbReference type="RefSeq" id="WP_052037494.1">
    <property type="nucleotide sequence ID" value="NZ_JAEMUK010000081.1"/>
</dbReference>
<evidence type="ECO:0000256" key="2">
    <source>
        <dbReference type="SAM" id="SignalP"/>
    </source>
</evidence>
<proteinExistence type="predicted"/>
<feature type="compositionally biased region" description="Low complexity" evidence="1">
    <location>
        <begin position="22"/>
        <end position="32"/>
    </location>
</feature>
<dbReference type="PANTHER" id="PTHR36505:SF1">
    <property type="entry name" value="BLR1072 PROTEIN"/>
    <property type="match status" value="1"/>
</dbReference>
<dbReference type="AlphaFoldDB" id="A0A8I1GD49"/>
<dbReference type="InterPro" id="IPR027275">
    <property type="entry name" value="PRC-brl_dom"/>
</dbReference>